<dbReference type="EMBL" id="CAJQYY010000010">
    <property type="protein sequence ID" value="CAG4896298.1"/>
    <property type="molecule type" value="Genomic_DNA"/>
</dbReference>
<feature type="compositionally biased region" description="Basic and acidic residues" evidence="1">
    <location>
        <begin position="222"/>
        <end position="258"/>
    </location>
</feature>
<keyword evidence="2" id="KW-0732">Signal</keyword>
<feature type="compositionally biased region" description="Polar residues" evidence="1">
    <location>
        <begin position="174"/>
        <end position="190"/>
    </location>
</feature>
<evidence type="ECO:0008006" key="5">
    <source>
        <dbReference type="Google" id="ProtNLM"/>
    </source>
</evidence>
<sequence length="283" mass="31726">MCVAAVLLAFAVPAQAQNAPASPAAMDAASAVPGTQAGSPDASSNDFDVRQKALNTRTEENNYKYAVAQHNCYSTFFVNHCIGKARDAMREVAADIRKQQLALDDEQRVERARKRDEEAAINRARDEAEAPQRAADDARNAQAFEDKQRQHELDQAQRNAEAPQRAANEKAFQAKQQQHAIDQAQRSVSASDAAANQKAYDSKQSDYQRKLDEARQQGAQKAQERVEKTQRYDQKQIDAAQHKADVEARQKQAAEKAQQKAQQQQQDELKQQQLQQQQQQQNQ</sequence>
<dbReference type="Proteomes" id="UP000789752">
    <property type="component" value="Unassembled WGS sequence"/>
</dbReference>
<evidence type="ECO:0000313" key="3">
    <source>
        <dbReference type="EMBL" id="CAG4896298.1"/>
    </source>
</evidence>
<feature type="signal peptide" evidence="2">
    <location>
        <begin position="1"/>
        <end position="16"/>
    </location>
</feature>
<organism evidence="3 4">
    <name type="scientific">Paraburkholderia gardini</name>
    <dbReference type="NCBI Taxonomy" id="2823469"/>
    <lineage>
        <taxon>Bacteria</taxon>
        <taxon>Pseudomonadati</taxon>
        <taxon>Pseudomonadota</taxon>
        <taxon>Betaproteobacteria</taxon>
        <taxon>Burkholderiales</taxon>
        <taxon>Burkholderiaceae</taxon>
        <taxon>Paraburkholderia</taxon>
    </lineage>
</organism>
<protein>
    <recommendedName>
        <fullName evidence="5">Colicin transporter</fullName>
    </recommendedName>
</protein>
<reference evidence="3 4" key="1">
    <citation type="submission" date="2021-04" db="EMBL/GenBank/DDBJ databases">
        <authorList>
            <person name="Vanwijnsberghe S."/>
        </authorList>
    </citation>
    <scope>NUCLEOTIDE SEQUENCE [LARGE SCALE GENOMIC DNA]</scope>
    <source>
        <strain evidence="3 4">LMG 32171</strain>
    </source>
</reference>
<comment type="caution">
    <text evidence="3">The sequence shown here is derived from an EMBL/GenBank/DDBJ whole genome shotgun (WGS) entry which is preliminary data.</text>
</comment>
<feature type="compositionally biased region" description="Basic and acidic residues" evidence="1">
    <location>
        <begin position="114"/>
        <end position="155"/>
    </location>
</feature>
<feature type="region of interest" description="Disordered" evidence="1">
    <location>
        <begin position="114"/>
        <end position="283"/>
    </location>
</feature>
<feature type="compositionally biased region" description="Basic and acidic residues" evidence="1">
    <location>
        <begin position="200"/>
        <end position="215"/>
    </location>
</feature>
<gene>
    <name evidence="3" type="ORF">R54767_02100</name>
</gene>
<evidence type="ECO:0000313" key="4">
    <source>
        <dbReference type="Proteomes" id="UP000789752"/>
    </source>
</evidence>
<feature type="chain" id="PRO_5047477709" description="Colicin transporter" evidence="2">
    <location>
        <begin position="17"/>
        <end position="283"/>
    </location>
</feature>
<name>A0ABN7QQJ4_9BURK</name>
<evidence type="ECO:0000256" key="2">
    <source>
        <dbReference type="SAM" id="SignalP"/>
    </source>
</evidence>
<keyword evidence="4" id="KW-1185">Reference proteome</keyword>
<proteinExistence type="predicted"/>
<evidence type="ECO:0000256" key="1">
    <source>
        <dbReference type="SAM" id="MobiDB-lite"/>
    </source>
</evidence>
<feature type="compositionally biased region" description="Low complexity" evidence="1">
    <location>
        <begin position="259"/>
        <end position="283"/>
    </location>
</feature>
<accession>A0ABN7QQJ4</accession>